<dbReference type="SMART" id="SM00235">
    <property type="entry name" value="ZnMc"/>
    <property type="match status" value="1"/>
</dbReference>
<dbReference type="GO" id="GO:0030198">
    <property type="term" value="P:extracellular matrix organization"/>
    <property type="evidence" value="ECO:0007669"/>
    <property type="project" value="TreeGrafter"/>
</dbReference>
<dbReference type="InterPro" id="IPR006026">
    <property type="entry name" value="Peptidase_Metallo"/>
</dbReference>
<comment type="caution">
    <text evidence="11">The sequence shown here is derived from an EMBL/GenBank/DDBJ whole genome shotgun (WGS) entry which is preliminary data.</text>
</comment>
<reference evidence="11 12" key="1">
    <citation type="submission" date="2019-02" db="EMBL/GenBank/DDBJ databases">
        <title>Deep-cultivation of Planctomycetes and their phenomic and genomic characterization uncovers novel biology.</title>
        <authorList>
            <person name="Wiegand S."/>
            <person name="Jogler M."/>
            <person name="Boedeker C."/>
            <person name="Pinto D."/>
            <person name="Vollmers J."/>
            <person name="Rivas-Marin E."/>
            <person name="Kohn T."/>
            <person name="Peeters S.H."/>
            <person name="Heuer A."/>
            <person name="Rast P."/>
            <person name="Oberbeckmann S."/>
            <person name="Bunk B."/>
            <person name="Jeske O."/>
            <person name="Meyerdierks A."/>
            <person name="Storesund J.E."/>
            <person name="Kallscheuer N."/>
            <person name="Luecker S."/>
            <person name="Lage O.M."/>
            <person name="Pohl T."/>
            <person name="Merkel B.J."/>
            <person name="Hornburger P."/>
            <person name="Mueller R.-W."/>
            <person name="Bruemmer F."/>
            <person name="Labrenz M."/>
            <person name="Spormann A.M."/>
            <person name="Op Den Camp H."/>
            <person name="Overmann J."/>
            <person name="Amann R."/>
            <person name="Jetten M.S.M."/>
            <person name="Mascher T."/>
            <person name="Medema M.H."/>
            <person name="Devos D.P."/>
            <person name="Kaster A.-K."/>
            <person name="Ovreas L."/>
            <person name="Rohde M."/>
            <person name="Galperin M.Y."/>
            <person name="Jogler C."/>
        </authorList>
    </citation>
    <scope>NUCLEOTIDE SEQUENCE [LARGE SCALE GENOMIC DNA]</scope>
    <source>
        <strain evidence="11 12">KOR34</strain>
    </source>
</reference>
<organism evidence="11 12">
    <name type="scientific">Posidoniimonas corsicana</name>
    <dbReference type="NCBI Taxonomy" id="1938618"/>
    <lineage>
        <taxon>Bacteria</taxon>
        <taxon>Pseudomonadati</taxon>
        <taxon>Planctomycetota</taxon>
        <taxon>Planctomycetia</taxon>
        <taxon>Pirellulales</taxon>
        <taxon>Lacipirellulaceae</taxon>
        <taxon>Posidoniimonas</taxon>
    </lineage>
</organism>
<keyword evidence="12" id="KW-1185">Reference proteome</keyword>
<evidence type="ECO:0000259" key="10">
    <source>
        <dbReference type="SMART" id="SM00235"/>
    </source>
</evidence>
<dbReference type="GO" id="GO:0031012">
    <property type="term" value="C:extracellular matrix"/>
    <property type="evidence" value="ECO:0007669"/>
    <property type="project" value="InterPro"/>
</dbReference>
<dbReference type="GO" id="GO:0000272">
    <property type="term" value="P:polysaccharide catabolic process"/>
    <property type="evidence" value="ECO:0007669"/>
    <property type="project" value="InterPro"/>
</dbReference>
<comment type="similarity">
    <text evidence="2">Belongs to the peptidase M10A family.</text>
</comment>
<keyword evidence="6" id="KW-0378">Hydrolase</keyword>
<dbReference type="Pfam" id="PF00413">
    <property type="entry name" value="Peptidase_M10"/>
    <property type="match status" value="1"/>
</dbReference>
<dbReference type="SUPFAM" id="SSF55486">
    <property type="entry name" value="Metalloproteases ('zincins'), catalytic domain"/>
    <property type="match status" value="1"/>
</dbReference>
<evidence type="ECO:0000256" key="9">
    <source>
        <dbReference type="SAM" id="SignalP"/>
    </source>
</evidence>
<dbReference type="Proteomes" id="UP000316714">
    <property type="component" value="Unassembled WGS sequence"/>
</dbReference>
<proteinExistence type="inferred from homology"/>
<evidence type="ECO:0000256" key="4">
    <source>
        <dbReference type="ARBA" id="ARBA00022723"/>
    </source>
</evidence>
<keyword evidence="8" id="KW-0482">Metalloprotease</keyword>
<dbReference type="GO" id="GO:0030574">
    <property type="term" value="P:collagen catabolic process"/>
    <property type="evidence" value="ECO:0007669"/>
    <property type="project" value="TreeGrafter"/>
</dbReference>
<keyword evidence="3" id="KW-0645">Protease</keyword>
<dbReference type="EMBL" id="SIHJ01000001">
    <property type="protein sequence ID" value="TWT36985.1"/>
    <property type="molecule type" value="Genomic_DNA"/>
</dbReference>
<dbReference type="InterPro" id="IPR024079">
    <property type="entry name" value="MetalloPept_cat_dom_sf"/>
</dbReference>
<evidence type="ECO:0000313" key="12">
    <source>
        <dbReference type="Proteomes" id="UP000316714"/>
    </source>
</evidence>
<evidence type="ECO:0000256" key="7">
    <source>
        <dbReference type="ARBA" id="ARBA00022833"/>
    </source>
</evidence>
<keyword evidence="4" id="KW-0479">Metal-binding</keyword>
<feature type="signal peptide" evidence="9">
    <location>
        <begin position="1"/>
        <end position="25"/>
    </location>
</feature>
<evidence type="ECO:0000256" key="8">
    <source>
        <dbReference type="ARBA" id="ARBA00023049"/>
    </source>
</evidence>
<sequence length="480" mass="50863" precursor="true">MPPPSYLPRLLIAAAAALQATHGWAYVPDERWSFAASGPAGVEGDPVTLTWSFVDDGASISDGESSNLISYLDDQFNVQSPTDDLTDRPWFTLFERSFDRWSELGGVTFQYEAHDDGQQLGSGSGALGVRGDIRIGGKHVDGPNGTLAYTWLPNNGDMVIDTGETAFYSNPSNDYRQFRNTVMHEVGHALGLLHVESDDSRLLLEPYITTTFDGPQLDDIRGLHALYGDAYEKTYNGQGNGAYTRATPLGKLVPGGELAVGSDAAGNQSVDPLETDFVSIANNSDRDFFSFTVDAPATLDATLTPLGGVFNQAAQGGVQSTFDANARNDLRLAIFAPNGMTPIAVVDAADAGGVESLSGFALDSPGQYYARVMGGDDNVQFYELRLSAAAPLLVLAGDYNGDGVVDAADYTVWRDSLGQSGQSLAADGNGDLLVDSADYGLWRSNFGESAATVGLAENAPEPAAVLLLASGGLACLRRRR</sequence>
<dbReference type="AlphaFoldDB" id="A0A5C5VGZ3"/>
<dbReference type="InterPro" id="IPR021190">
    <property type="entry name" value="Pept_M10A"/>
</dbReference>
<evidence type="ECO:0000256" key="3">
    <source>
        <dbReference type="ARBA" id="ARBA00022670"/>
    </source>
</evidence>
<dbReference type="Gene3D" id="1.10.1330.10">
    <property type="entry name" value="Dockerin domain"/>
    <property type="match status" value="1"/>
</dbReference>
<dbReference type="InterPro" id="IPR007280">
    <property type="entry name" value="Peptidase_C_arc/bac"/>
</dbReference>
<protein>
    <submittedName>
        <fullName evidence="11">Matrixin</fullName>
    </submittedName>
</protein>
<dbReference type="OrthoDB" id="247526at2"/>
<dbReference type="GO" id="GO:0008270">
    <property type="term" value="F:zinc ion binding"/>
    <property type="evidence" value="ECO:0007669"/>
    <property type="project" value="InterPro"/>
</dbReference>
<name>A0A5C5VGZ3_9BACT</name>
<dbReference type="GO" id="GO:0004222">
    <property type="term" value="F:metalloendopeptidase activity"/>
    <property type="evidence" value="ECO:0007669"/>
    <property type="project" value="InterPro"/>
</dbReference>
<keyword evidence="7" id="KW-0862">Zinc</keyword>
<dbReference type="PANTHER" id="PTHR10201:SF291">
    <property type="entry name" value="MATRIX METALLOPROTEINASE 1, ISOFORM C-RELATED"/>
    <property type="match status" value="1"/>
</dbReference>
<dbReference type="PANTHER" id="PTHR10201">
    <property type="entry name" value="MATRIX METALLOPROTEINASE"/>
    <property type="match status" value="1"/>
</dbReference>
<dbReference type="SUPFAM" id="SSF63446">
    <property type="entry name" value="Type I dockerin domain"/>
    <property type="match status" value="1"/>
</dbReference>
<dbReference type="GO" id="GO:0006508">
    <property type="term" value="P:proteolysis"/>
    <property type="evidence" value="ECO:0007669"/>
    <property type="project" value="UniProtKB-KW"/>
</dbReference>
<dbReference type="InterPro" id="IPR001818">
    <property type="entry name" value="Pept_M10_metallopeptidase"/>
</dbReference>
<dbReference type="InterPro" id="IPR018247">
    <property type="entry name" value="EF_Hand_1_Ca_BS"/>
</dbReference>
<evidence type="ECO:0000256" key="6">
    <source>
        <dbReference type="ARBA" id="ARBA00022801"/>
    </source>
</evidence>
<evidence type="ECO:0000256" key="1">
    <source>
        <dbReference type="ARBA" id="ARBA00001947"/>
    </source>
</evidence>
<evidence type="ECO:0000256" key="2">
    <source>
        <dbReference type="ARBA" id="ARBA00010370"/>
    </source>
</evidence>
<dbReference type="Pfam" id="PF04151">
    <property type="entry name" value="PPC"/>
    <property type="match status" value="1"/>
</dbReference>
<keyword evidence="5 9" id="KW-0732">Signal</keyword>
<evidence type="ECO:0000313" key="11">
    <source>
        <dbReference type="EMBL" id="TWT36985.1"/>
    </source>
</evidence>
<dbReference type="PRINTS" id="PR00138">
    <property type="entry name" value="MATRIXIN"/>
</dbReference>
<dbReference type="PROSITE" id="PS00018">
    <property type="entry name" value="EF_HAND_1"/>
    <property type="match status" value="1"/>
</dbReference>
<dbReference type="Gene3D" id="3.40.390.10">
    <property type="entry name" value="Collagenase (Catalytic Domain)"/>
    <property type="match status" value="1"/>
</dbReference>
<feature type="domain" description="Peptidase metallopeptidase" evidence="10">
    <location>
        <begin position="47"/>
        <end position="229"/>
    </location>
</feature>
<feature type="chain" id="PRO_5023111112" evidence="9">
    <location>
        <begin position="26"/>
        <end position="480"/>
    </location>
</feature>
<dbReference type="InterPro" id="IPR036439">
    <property type="entry name" value="Dockerin_dom_sf"/>
</dbReference>
<evidence type="ECO:0000256" key="5">
    <source>
        <dbReference type="ARBA" id="ARBA00022729"/>
    </source>
</evidence>
<accession>A0A5C5VGZ3</accession>
<dbReference type="Gene3D" id="2.60.120.380">
    <property type="match status" value="1"/>
</dbReference>
<dbReference type="RefSeq" id="WP_146564332.1">
    <property type="nucleotide sequence ID" value="NZ_SIHJ01000001.1"/>
</dbReference>
<gene>
    <name evidence="11" type="ORF">KOR34_19310</name>
</gene>
<comment type="cofactor">
    <cofactor evidence="1">
        <name>Zn(2+)</name>
        <dbReference type="ChEBI" id="CHEBI:29105"/>
    </cofactor>
</comment>